<dbReference type="PANTHER" id="PTHR21646">
    <property type="entry name" value="UBIQUITIN CARBOXYL-TERMINAL HYDROLASE"/>
    <property type="match status" value="1"/>
</dbReference>
<comment type="catalytic activity">
    <reaction evidence="1">
        <text>Thiol-dependent hydrolysis of ester, thioester, amide, peptide and isopeptide bonds formed by the C-terminal Gly of ubiquitin (a 76-residue protein attached to proteins as an intracellular targeting signal).</text>
        <dbReference type="EC" id="3.4.19.12"/>
    </reaction>
</comment>
<dbReference type="PROSITE" id="PS50235">
    <property type="entry name" value="USP_3"/>
    <property type="match status" value="1"/>
</dbReference>
<dbReference type="InterPro" id="IPR038765">
    <property type="entry name" value="Papain-like_cys_pep_sf"/>
</dbReference>
<dbReference type="EMBL" id="JAINUF010000013">
    <property type="protein sequence ID" value="KAJ8343589.1"/>
    <property type="molecule type" value="Genomic_DNA"/>
</dbReference>
<evidence type="ECO:0000256" key="1">
    <source>
        <dbReference type="ARBA" id="ARBA00000707"/>
    </source>
</evidence>
<evidence type="ECO:0000256" key="2">
    <source>
        <dbReference type="ARBA" id="ARBA00012759"/>
    </source>
</evidence>
<accession>A0A9Q1ERI6</accession>
<keyword evidence="4" id="KW-0175">Coiled coil</keyword>
<feature type="domain" description="USP" evidence="5">
    <location>
        <begin position="1"/>
        <end position="309"/>
    </location>
</feature>
<dbReference type="FunFam" id="3.90.70.10:FF:000025">
    <property type="entry name" value="Putative ubiquitin carboxyl-terminal hydrolase 8"/>
    <property type="match status" value="1"/>
</dbReference>
<dbReference type="InterPro" id="IPR001394">
    <property type="entry name" value="Peptidase_C19_UCH"/>
</dbReference>
<dbReference type="GO" id="GO:0016579">
    <property type="term" value="P:protein deubiquitination"/>
    <property type="evidence" value="ECO:0007669"/>
    <property type="project" value="InterPro"/>
</dbReference>
<dbReference type="Proteomes" id="UP001152622">
    <property type="component" value="Chromosome 13"/>
</dbReference>
<evidence type="ECO:0000313" key="6">
    <source>
        <dbReference type="EMBL" id="KAJ8343589.1"/>
    </source>
</evidence>
<dbReference type="CDD" id="cd02674">
    <property type="entry name" value="Peptidase_C19R"/>
    <property type="match status" value="1"/>
</dbReference>
<comment type="caution">
    <text evidence="6">The sequence shown here is derived from an EMBL/GenBank/DDBJ whole genome shotgun (WGS) entry which is preliminary data.</text>
</comment>
<dbReference type="InterPro" id="IPR050185">
    <property type="entry name" value="Ub_carboxyl-term_hydrolase"/>
</dbReference>
<feature type="coiled-coil region" evidence="4">
    <location>
        <begin position="77"/>
        <end position="104"/>
    </location>
</feature>
<keyword evidence="7" id="KW-1185">Reference proteome</keyword>
<proteinExistence type="predicted"/>
<dbReference type="InterPro" id="IPR028889">
    <property type="entry name" value="USP"/>
</dbReference>
<dbReference type="PROSITE" id="PS00973">
    <property type="entry name" value="USP_2"/>
    <property type="match status" value="1"/>
</dbReference>
<dbReference type="GO" id="GO:0004843">
    <property type="term" value="F:cysteine-type deubiquitinase activity"/>
    <property type="evidence" value="ECO:0007669"/>
    <property type="project" value="UniProtKB-EC"/>
</dbReference>
<evidence type="ECO:0000256" key="3">
    <source>
        <dbReference type="ARBA" id="ARBA00022801"/>
    </source>
</evidence>
<dbReference type="EC" id="3.4.19.12" evidence="2"/>
<organism evidence="6 7">
    <name type="scientific">Synaphobranchus kaupii</name>
    <name type="common">Kaup's arrowtooth eel</name>
    <dbReference type="NCBI Taxonomy" id="118154"/>
    <lineage>
        <taxon>Eukaryota</taxon>
        <taxon>Metazoa</taxon>
        <taxon>Chordata</taxon>
        <taxon>Craniata</taxon>
        <taxon>Vertebrata</taxon>
        <taxon>Euteleostomi</taxon>
        <taxon>Actinopterygii</taxon>
        <taxon>Neopterygii</taxon>
        <taxon>Teleostei</taxon>
        <taxon>Anguilliformes</taxon>
        <taxon>Synaphobranchidae</taxon>
        <taxon>Synaphobranchus</taxon>
    </lineage>
</organism>
<dbReference type="Gene3D" id="3.90.70.10">
    <property type="entry name" value="Cysteine proteinases"/>
    <property type="match status" value="1"/>
</dbReference>
<evidence type="ECO:0000256" key="4">
    <source>
        <dbReference type="SAM" id="Coils"/>
    </source>
</evidence>
<gene>
    <name evidence="6" type="ORF">SKAU_G00309180</name>
</gene>
<name>A0A9Q1ERI6_SYNKA</name>
<dbReference type="SUPFAM" id="SSF54001">
    <property type="entry name" value="Cysteine proteinases"/>
    <property type="match status" value="1"/>
</dbReference>
<dbReference type="PANTHER" id="PTHR21646:SF27">
    <property type="entry name" value="UBIQUITIN CARBOXYL-TERMINAL HYDROLASE 8"/>
    <property type="match status" value="1"/>
</dbReference>
<dbReference type="InterPro" id="IPR018200">
    <property type="entry name" value="USP_CS"/>
</dbReference>
<keyword evidence="3" id="KW-0378">Hydrolase</keyword>
<protein>
    <recommendedName>
        <fullName evidence="2">ubiquitinyl hydrolase 1</fullName>
        <ecNumber evidence="2">3.4.19.12</ecNumber>
    </recommendedName>
</protein>
<dbReference type="Pfam" id="PF00443">
    <property type="entry name" value="UCH"/>
    <property type="match status" value="1"/>
</dbReference>
<sequence length="309" mass="35871">MTEYFNRNLYLEDINRANILGHKGEVAEEFGVIMKALWSGLYKCISPRDFKVTIGKINEQFAGCEQQDSQELLLFLMDGLHEDLNKADNRKRCKEEANDHLDDQSAADLAWEKHKLLNESIIVALFQGQFKSTLQCLTCHRKSRTFETFMYLSLPLASTSRCSLQDCLKLFSKEEKLTGNNRVFCRQCKALRDSTKKLEIWKVPPILLVHLKRFSYEGRWKQKLQTAVDFPLENLDFGQYLIGPKNSLKRYHLFGVSNHYGGLDGGHYTAYCRNATKQRWFKYDDHEVTDIPTSLVRSSAAYIFFYSSL</sequence>
<dbReference type="AlphaFoldDB" id="A0A9Q1ERI6"/>
<reference evidence="6" key="1">
    <citation type="journal article" date="2023" name="Science">
        <title>Genome structures resolve the early diversification of teleost fishes.</title>
        <authorList>
            <person name="Parey E."/>
            <person name="Louis A."/>
            <person name="Montfort J."/>
            <person name="Bouchez O."/>
            <person name="Roques C."/>
            <person name="Iampietro C."/>
            <person name="Lluch J."/>
            <person name="Castinel A."/>
            <person name="Donnadieu C."/>
            <person name="Desvignes T."/>
            <person name="Floi Bucao C."/>
            <person name="Jouanno E."/>
            <person name="Wen M."/>
            <person name="Mejri S."/>
            <person name="Dirks R."/>
            <person name="Jansen H."/>
            <person name="Henkel C."/>
            <person name="Chen W.J."/>
            <person name="Zahm M."/>
            <person name="Cabau C."/>
            <person name="Klopp C."/>
            <person name="Thompson A.W."/>
            <person name="Robinson-Rechavi M."/>
            <person name="Braasch I."/>
            <person name="Lecointre G."/>
            <person name="Bobe J."/>
            <person name="Postlethwait J.H."/>
            <person name="Berthelot C."/>
            <person name="Roest Crollius H."/>
            <person name="Guiguen Y."/>
        </authorList>
    </citation>
    <scope>NUCLEOTIDE SEQUENCE</scope>
    <source>
        <strain evidence="6">WJC10195</strain>
    </source>
</reference>
<evidence type="ECO:0000259" key="5">
    <source>
        <dbReference type="PROSITE" id="PS50235"/>
    </source>
</evidence>
<dbReference type="OrthoDB" id="292964at2759"/>
<evidence type="ECO:0000313" key="7">
    <source>
        <dbReference type="Proteomes" id="UP001152622"/>
    </source>
</evidence>